<sequence>MSEGIQLRVPEKKFRMEQARPRQMLPLDCCFGQLGSLETFKVAGSPLIFKGNLRLGQDGRLSSESLRIFITPCVNS</sequence>
<evidence type="ECO:0000313" key="1">
    <source>
        <dbReference type="EMBL" id="GIY81365.1"/>
    </source>
</evidence>
<dbReference type="Proteomes" id="UP001054837">
    <property type="component" value="Unassembled WGS sequence"/>
</dbReference>
<reference evidence="1 2" key="1">
    <citation type="submission" date="2021-06" db="EMBL/GenBank/DDBJ databases">
        <title>Caerostris darwini draft genome.</title>
        <authorList>
            <person name="Kono N."/>
            <person name="Arakawa K."/>
        </authorList>
    </citation>
    <scope>NUCLEOTIDE SEQUENCE [LARGE SCALE GENOMIC DNA]</scope>
</reference>
<dbReference type="AlphaFoldDB" id="A0AAV4WH40"/>
<keyword evidence="2" id="KW-1185">Reference proteome</keyword>
<organism evidence="1 2">
    <name type="scientific">Caerostris darwini</name>
    <dbReference type="NCBI Taxonomy" id="1538125"/>
    <lineage>
        <taxon>Eukaryota</taxon>
        <taxon>Metazoa</taxon>
        <taxon>Ecdysozoa</taxon>
        <taxon>Arthropoda</taxon>
        <taxon>Chelicerata</taxon>
        <taxon>Arachnida</taxon>
        <taxon>Araneae</taxon>
        <taxon>Araneomorphae</taxon>
        <taxon>Entelegynae</taxon>
        <taxon>Araneoidea</taxon>
        <taxon>Araneidae</taxon>
        <taxon>Caerostris</taxon>
    </lineage>
</organism>
<accession>A0AAV4WH40</accession>
<gene>
    <name evidence="1" type="ORF">CDAR_405471</name>
</gene>
<name>A0AAV4WH40_9ARAC</name>
<evidence type="ECO:0000313" key="2">
    <source>
        <dbReference type="Proteomes" id="UP001054837"/>
    </source>
</evidence>
<protein>
    <submittedName>
        <fullName evidence="1">Uncharacterized protein</fullName>
    </submittedName>
</protein>
<proteinExistence type="predicted"/>
<comment type="caution">
    <text evidence="1">The sequence shown here is derived from an EMBL/GenBank/DDBJ whole genome shotgun (WGS) entry which is preliminary data.</text>
</comment>
<dbReference type="EMBL" id="BPLQ01014608">
    <property type="protein sequence ID" value="GIY81365.1"/>
    <property type="molecule type" value="Genomic_DNA"/>
</dbReference>